<feature type="signal peptide" evidence="1">
    <location>
        <begin position="1"/>
        <end position="33"/>
    </location>
</feature>
<dbReference type="EMBL" id="JAWWNJ010000059">
    <property type="protein sequence ID" value="KAK7013531.1"/>
    <property type="molecule type" value="Genomic_DNA"/>
</dbReference>
<protein>
    <submittedName>
        <fullName evidence="2">Uncharacterized protein</fullName>
    </submittedName>
</protein>
<feature type="chain" id="PRO_5043508285" evidence="1">
    <location>
        <begin position="34"/>
        <end position="192"/>
    </location>
</feature>
<sequence>VLLKSLLFILRSLYHSYLGAFTFISFVSSPAHAGHGISCRPCVYTLAVYVYQFSLPMRSQLALHANQVQRIPSLTISRYIRSTLICALHWHLHALQYDSRYIRTRPAPTCAYDYAISALVARIQAYLALDPPQSNAYSRLRLRVIYSLVLRIHAPTSSEMALYPPQSIMHYNLYVRRYIRPSPARIRTSAYA</sequence>
<dbReference type="Proteomes" id="UP001362999">
    <property type="component" value="Unassembled WGS sequence"/>
</dbReference>
<evidence type="ECO:0000313" key="3">
    <source>
        <dbReference type="Proteomes" id="UP001362999"/>
    </source>
</evidence>
<name>A0AAW0AKU6_9AGAR</name>
<reference evidence="2 3" key="1">
    <citation type="journal article" date="2024" name="J Genomics">
        <title>Draft genome sequencing and assembly of Favolaschia claudopus CIRM-BRFM 2984 isolated from oak limbs.</title>
        <authorList>
            <person name="Navarro D."/>
            <person name="Drula E."/>
            <person name="Chaduli D."/>
            <person name="Cazenave R."/>
            <person name="Ahrendt S."/>
            <person name="Wang J."/>
            <person name="Lipzen A."/>
            <person name="Daum C."/>
            <person name="Barry K."/>
            <person name="Grigoriev I.V."/>
            <person name="Favel A."/>
            <person name="Rosso M.N."/>
            <person name="Martin F."/>
        </authorList>
    </citation>
    <scope>NUCLEOTIDE SEQUENCE [LARGE SCALE GENOMIC DNA]</scope>
    <source>
        <strain evidence="2 3">CIRM-BRFM 2984</strain>
    </source>
</reference>
<feature type="non-terminal residue" evidence="2">
    <location>
        <position position="1"/>
    </location>
</feature>
<keyword evidence="1" id="KW-0732">Signal</keyword>
<evidence type="ECO:0000313" key="2">
    <source>
        <dbReference type="EMBL" id="KAK7013531.1"/>
    </source>
</evidence>
<dbReference type="AlphaFoldDB" id="A0AAW0AKU6"/>
<accession>A0AAW0AKU6</accession>
<evidence type="ECO:0000256" key="1">
    <source>
        <dbReference type="SAM" id="SignalP"/>
    </source>
</evidence>
<comment type="caution">
    <text evidence="2">The sequence shown here is derived from an EMBL/GenBank/DDBJ whole genome shotgun (WGS) entry which is preliminary data.</text>
</comment>
<gene>
    <name evidence="2" type="ORF">R3P38DRAFT_3576058</name>
</gene>
<proteinExistence type="predicted"/>
<keyword evidence="3" id="KW-1185">Reference proteome</keyword>
<organism evidence="2 3">
    <name type="scientific">Favolaschia claudopus</name>
    <dbReference type="NCBI Taxonomy" id="2862362"/>
    <lineage>
        <taxon>Eukaryota</taxon>
        <taxon>Fungi</taxon>
        <taxon>Dikarya</taxon>
        <taxon>Basidiomycota</taxon>
        <taxon>Agaricomycotina</taxon>
        <taxon>Agaricomycetes</taxon>
        <taxon>Agaricomycetidae</taxon>
        <taxon>Agaricales</taxon>
        <taxon>Marasmiineae</taxon>
        <taxon>Mycenaceae</taxon>
        <taxon>Favolaschia</taxon>
    </lineage>
</organism>